<feature type="domain" description="FAD-binding" evidence="8">
    <location>
        <begin position="6"/>
        <end position="339"/>
    </location>
</feature>
<evidence type="ECO:0000259" key="8">
    <source>
        <dbReference type="Pfam" id="PF01494"/>
    </source>
</evidence>
<dbReference type="PRINTS" id="PR00420">
    <property type="entry name" value="RNGMNOXGNASE"/>
</dbReference>
<dbReference type="InterPro" id="IPR002938">
    <property type="entry name" value="FAD-bd"/>
</dbReference>
<dbReference type="GO" id="GO:0004497">
    <property type="term" value="F:monooxygenase activity"/>
    <property type="evidence" value="ECO:0007669"/>
    <property type="project" value="UniProtKB-KW"/>
</dbReference>
<dbReference type="InterPro" id="IPR051205">
    <property type="entry name" value="UbiH/COQ6_monooxygenase"/>
</dbReference>
<gene>
    <name evidence="9" type="ORF">IHQ68_07270</name>
</gene>
<evidence type="ECO:0000256" key="3">
    <source>
        <dbReference type="ARBA" id="ARBA00005349"/>
    </source>
</evidence>
<proteinExistence type="inferred from homology"/>
<dbReference type="RefSeq" id="WP_309390301.1">
    <property type="nucleotide sequence ID" value="NZ_JADBEO010000012.1"/>
</dbReference>
<protein>
    <submittedName>
        <fullName evidence="9">FAD-dependent monooxygenase</fullName>
    </submittedName>
</protein>
<evidence type="ECO:0000256" key="2">
    <source>
        <dbReference type="ARBA" id="ARBA00004749"/>
    </source>
</evidence>
<keyword evidence="10" id="KW-1185">Reference proteome</keyword>
<keyword evidence="5" id="KW-0274">FAD</keyword>
<keyword evidence="6" id="KW-0560">Oxidoreductase</keyword>
<comment type="similarity">
    <text evidence="3">Belongs to the UbiH/COQ6 family.</text>
</comment>
<dbReference type="SUPFAM" id="SSF51905">
    <property type="entry name" value="FAD/NAD(P)-binding domain"/>
    <property type="match status" value="1"/>
</dbReference>
<organism evidence="9 10">
    <name type="scientific">Chelatococcus sambhunathii</name>
    <dbReference type="NCBI Taxonomy" id="363953"/>
    <lineage>
        <taxon>Bacteria</taxon>
        <taxon>Pseudomonadati</taxon>
        <taxon>Pseudomonadota</taxon>
        <taxon>Alphaproteobacteria</taxon>
        <taxon>Hyphomicrobiales</taxon>
        <taxon>Chelatococcaceae</taxon>
        <taxon>Chelatococcus</taxon>
    </lineage>
</organism>
<evidence type="ECO:0000256" key="6">
    <source>
        <dbReference type="ARBA" id="ARBA00023002"/>
    </source>
</evidence>
<dbReference type="NCBIfam" id="TIGR01988">
    <property type="entry name" value="Ubi-OHases"/>
    <property type="match status" value="1"/>
</dbReference>
<sequence>MTATTCEVAVVGGGPAGLLAALLVAQAGAETVLVAPPPRPDARTTALLDGSVSVLRSAGVWSDLLPQAAPLRSLRIVDVSRRLFRAPEALFHASELGLDAFGWNVANAAITAALGEALRSLPNARLIEAAAETARPGENGVEISVAGRTVTARLAIAADGRESLLRQAAGIGFKTRRAPQDALAFSAAHGLPHRDVSTELHSEEGPFTMVPMPGLRSSFVWGVTPEHADRLMALSPDALSQAATAASGRLLGGLSIDGRVGRFPIVIGAAKRFSANRVMLVGEAGHVLPPIGAQGLNLGVRDAAAVARIARAERAAGRDVGGDAALTAYARARAADAWTRTAATDLLNRSLLTDFLPVQAARGLALAAISRIRPLRRFVMREGLIGGPAL</sequence>
<dbReference type="PANTHER" id="PTHR43876:SF7">
    <property type="entry name" value="UBIQUINONE BIOSYNTHESIS MONOOXYGENASE COQ6, MITOCHONDRIAL"/>
    <property type="match status" value="1"/>
</dbReference>
<dbReference type="Proteomes" id="UP001181622">
    <property type="component" value="Unassembled WGS sequence"/>
</dbReference>
<dbReference type="Gene3D" id="3.50.50.60">
    <property type="entry name" value="FAD/NAD(P)-binding domain"/>
    <property type="match status" value="2"/>
</dbReference>
<reference evidence="9" key="1">
    <citation type="submission" date="2020-10" db="EMBL/GenBank/DDBJ databases">
        <authorList>
            <person name="Abbas A."/>
            <person name="Razzaq R."/>
            <person name="Waqas M."/>
            <person name="Abbas N."/>
            <person name="Nielsen T.K."/>
            <person name="Hansen L.H."/>
            <person name="Hussain S."/>
            <person name="Shahid M."/>
        </authorList>
    </citation>
    <scope>NUCLEOTIDE SEQUENCE</scope>
    <source>
        <strain evidence="9">S14</strain>
    </source>
</reference>
<dbReference type="InterPro" id="IPR036188">
    <property type="entry name" value="FAD/NAD-bd_sf"/>
</dbReference>
<comment type="cofactor">
    <cofactor evidence="1">
        <name>FAD</name>
        <dbReference type="ChEBI" id="CHEBI:57692"/>
    </cofactor>
</comment>
<evidence type="ECO:0000256" key="1">
    <source>
        <dbReference type="ARBA" id="ARBA00001974"/>
    </source>
</evidence>
<dbReference type="PANTHER" id="PTHR43876">
    <property type="entry name" value="UBIQUINONE BIOSYNTHESIS MONOOXYGENASE COQ6, MITOCHONDRIAL"/>
    <property type="match status" value="1"/>
</dbReference>
<accession>A0ABU1DE79</accession>
<dbReference type="EMBL" id="JADBEO010000012">
    <property type="protein sequence ID" value="MDR4306416.1"/>
    <property type="molecule type" value="Genomic_DNA"/>
</dbReference>
<dbReference type="InterPro" id="IPR010971">
    <property type="entry name" value="UbiH/COQ6"/>
</dbReference>
<keyword evidence="7 9" id="KW-0503">Monooxygenase</keyword>
<evidence type="ECO:0000313" key="10">
    <source>
        <dbReference type="Proteomes" id="UP001181622"/>
    </source>
</evidence>
<keyword evidence="4" id="KW-0285">Flavoprotein</keyword>
<evidence type="ECO:0000313" key="9">
    <source>
        <dbReference type="EMBL" id="MDR4306416.1"/>
    </source>
</evidence>
<dbReference type="Pfam" id="PF01494">
    <property type="entry name" value="FAD_binding_3"/>
    <property type="match status" value="1"/>
</dbReference>
<comment type="caution">
    <text evidence="9">The sequence shown here is derived from an EMBL/GenBank/DDBJ whole genome shotgun (WGS) entry which is preliminary data.</text>
</comment>
<evidence type="ECO:0000256" key="7">
    <source>
        <dbReference type="ARBA" id="ARBA00023033"/>
    </source>
</evidence>
<evidence type="ECO:0000256" key="4">
    <source>
        <dbReference type="ARBA" id="ARBA00022630"/>
    </source>
</evidence>
<evidence type="ECO:0000256" key="5">
    <source>
        <dbReference type="ARBA" id="ARBA00022827"/>
    </source>
</evidence>
<name>A0ABU1DE79_9HYPH</name>
<comment type="pathway">
    <text evidence="2">Cofactor biosynthesis; ubiquinone biosynthesis.</text>
</comment>